<accession>A0A3E3I7P9</accession>
<dbReference type="GeneID" id="97986772"/>
<proteinExistence type="predicted"/>
<protein>
    <submittedName>
        <fullName evidence="3">Glycosyltransferase</fullName>
    </submittedName>
</protein>
<evidence type="ECO:0000256" key="2">
    <source>
        <dbReference type="ARBA" id="ARBA00022679"/>
    </source>
</evidence>
<keyword evidence="1" id="KW-0328">Glycosyltransferase</keyword>
<gene>
    <name evidence="3" type="ORF">DXC51_07745</name>
</gene>
<dbReference type="InterPro" id="IPR004629">
    <property type="entry name" value="WecG_TagA_CpsF"/>
</dbReference>
<name>A0A3E3I7P9_9FIRM</name>
<dbReference type="Proteomes" id="UP000260812">
    <property type="component" value="Unassembled WGS sequence"/>
</dbReference>
<keyword evidence="4" id="KW-1185">Reference proteome</keyword>
<keyword evidence="2 3" id="KW-0808">Transferase</keyword>
<dbReference type="RefSeq" id="WP_021634718.1">
    <property type="nucleotide sequence ID" value="NZ_QVLV01000004.1"/>
</dbReference>
<comment type="caution">
    <text evidence="3">The sequence shown here is derived from an EMBL/GenBank/DDBJ whole genome shotgun (WGS) entry which is preliminary data.</text>
</comment>
<dbReference type="NCBIfam" id="TIGR00696">
    <property type="entry name" value="wecG_tagA_cpsF"/>
    <property type="match status" value="1"/>
</dbReference>
<dbReference type="AlphaFoldDB" id="A0A3E3I7P9"/>
<dbReference type="PANTHER" id="PTHR34136:SF1">
    <property type="entry name" value="UDP-N-ACETYL-D-MANNOSAMINURONIC ACID TRANSFERASE"/>
    <property type="match status" value="1"/>
</dbReference>
<sequence>MQKGNEILQGKTSLLNTKFSNMDKAELLSAVIEHAKRRERANLIFVNVDVIMKMEKDDYLRQISEEAEYVLADGMPIVWISKLKGRTLKEKVSGSDFLPLLCEQAAKEHLRLFFVGGREGVAAKAAMRLADKYKGLEITGTYAPPFGFEKKPDEIAKMNQIIRESNSDILVVCLGCPKQEKYVYENQEKYQIPVSVCAGAAIDFLAGNIKRCPSWMSRYGLEWFYRFLQEPGRLFKRYFIDDMQIIRLIFKYRD</sequence>
<evidence type="ECO:0000313" key="4">
    <source>
        <dbReference type="Proteomes" id="UP000260812"/>
    </source>
</evidence>
<dbReference type="PANTHER" id="PTHR34136">
    <property type="match status" value="1"/>
</dbReference>
<dbReference type="GO" id="GO:0016758">
    <property type="term" value="F:hexosyltransferase activity"/>
    <property type="evidence" value="ECO:0007669"/>
    <property type="project" value="TreeGrafter"/>
</dbReference>
<dbReference type="CDD" id="cd06533">
    <property type="entry name" value="Glyco_transf_WecG_TagA"/>
    <property type="match status" value="1"/>
</dbReference>
<reference evidence="3" key="1">
    <citation type="submission" date="2018-08" db="EMBL/GenBank/DDBJ databases">
        <title>A genome reference for cultivated species of the human gut microbiota.</title>
        <authorList>
            <person name="Zou Y."/>
            <person name="Xue W."/>
            <person name="Luo G."/>
        </authorList>
    </citation>
    <scope>NUCLEOTIDE SEQUENCE [LARGE SCALE GENOMIC DNA]</scope>
    <source>
        <strain evidence="3">TF05-5AC</strain>
    </source>
</reference>
<organism evidence="3 4">
    <name type="scientific">Eisenbergiella massiliensis</name>
    <dbReference type="NCBI Taxonomy" id="1720294"/>
    <lineage>
        <taxon>Bacteria</taxon>
        <taxon>Bacillati</taxon>
        <taxon>Bacillota</taxon>
        <taxon>Clostridia</taxon>
        <taxon>Lachnospirales</taxon>
        <taxon>Lachnospiraceae</taxon>
        <taxon>Eisenbergiella</taxon>
    </lineage>
</organism>
<dbReference type="EMBL" id="QVLV01000004">
    <property type="protein sequence ID" value="RGE62481.1"/>
    <property type="molecule type" value="Genomic_DNA"/>
</dbReference>
<evidence type="ECO:0000256" key="1">
    <source>
        <dbReference type="ARBA" id="ARBA00022676"/>
    </source>
</evidence>
<dbReference type="Pfam" id="PF03808">
    <property type="entry name" value="Glyco_tran_WecG"/>
    <property type="match status" value="1"/>
</dbReference>
<evidence type="ECO:0000313" key="3">
    <source>
        <dbReference type="EMBL" id="RGE62481.1"/>
    </source>
</evidence>